<proteinExistence type="inferred from homology"/>
<dbReference type="EMBL" id="DMZY01000045">
    <property type="protein sequence ID" value="HAV91838.1"/>
    <property type="molecule type" value="Genomic_DNA"/>
</dbReference>
<comment type="subcellular location">
    <subcellularLocation>
        <location evidence="9">Cytoplasm</location>
    </subcellularLocation>
</comment>
<dbReference type="InterPro" id="IPR001650">
    <property type="entry name" value="Helicase_C-like"/>
</dbReference>
<dbReference type="SMART" id="SM00490">
    <property type="entry name" value="HELICc"/>
    <property type="match status" value="1"/>
</dbReference>
<dbReference type="GO" id="GO:0003678">
    <property type="term" value="F:DNA helicase activity"/>
    <property type="evidence" value="ECO:0007669"/>
    <property type="project" value="TreeGrafter"/>
</dbReference>
<dbReference type="Gene3D" id="2.40.10.170">
    <property type="match status" value="1"/>
</dbReference>
<dbReference type="GO" id="GO:0006355">
    <property type="term" value="P:regulation of DNA-templated transcription"/>
    <property type="evidence" value="ECO:0007669"/>
    <property type="project" value="UniProtKB-UniRule"/>
</dbReference>
<comment type="similarity">
    <text evidence="9">In the N-terminal section; belongs to the UvrB family.</text>
</comment>
<dbReference type="InterPro" id="IPR005118">
    <property type="entry name" value="TRCF_C"/>
</dbReference>
<evidence type="ECO:0000313" key="12">
    <source>
        <dbReference type="EMBL" id="HAV91838.1"/>
    </source>
</evidence>
<protein>
    <recommendedName>
        <fullName evidence="9">Transcription-repair-coupling factor</fullName>
        <shortName evidence="9">TRCF</shortName>
        <ecNumber evidence="9">3.6.4.-</ecNumber>
    </recommendedName>
</protein>
<dbReference type="HAMAP" id="MF_00969">
    <property type="entry name" value="TRCF"/>
    <property type="match status" value="1"/>
</dbReference>
<keyword evidence="6 9" id="KW-0067">ATP-binding</keyword>
<dbReference type="SMART" id="SM01058">
    <property type="entry name" value="CarD_TRCF"/>
    <property type="match status" value="1"/>
</dbReference>
<keyword evidence="3 9" id="KW-0227">DNA damage</keyword>
<dbReference type="InterPro" id="IPR014001">
    <property type="entry name" value="Helicase_ATP-bd"/>
</dbReference>
<feature type="domain" description="Helicase C-terminal" evidence="11">
    <location>
        <begin position="636"/>
        <end position="802"/>
    </location>
</feature>
<dbReference type="PROSITE" id="PS51192">
    <property type="entry name" value="HELICASE_ATP_BIND_1"/>
    <property type="match status" value="1"/>
</dbReference>
<dbReference type="GO" id="GO:0016787">
    <property type="term" value="F:hydrolase activity"/>
    <property type="evidence" value="ECO:0007669"/>
    <property type="project" value="UniProtKB-KW"/>
</dbReference>
<comment type="function">
    <text evidence="9">Couples transcription and DNA repair by recognizing RNA polymerase (RNAP) stalled at DNA lesions. Mediates ATP-dependent release of RNAP and its truncated transcript from the DNA, and recruitment of nucleotide excision repair machinery to the damaged site.</text>
</comment>
<dbReference type="AlphaFoldDB" id="A0A350H8H2"/>
<keyword evidence="4 9" id="KW-0378">Hydrolase</keyword>
<evidence type="ECO:0000256" key="4">
    <source>
        <dbReference type="ARBA" id="ARBA00022801"/>
    </source>
</evidence>
<dbReference type="InterPro" id="IPR027417">
    <property type="entry name" value="P-loop_NTPase"/>
</dbReference>
<dbReference type="Pfam" id="PF00270">
    <property type="entry name" value="DEAD"/>
    <property type="match status" value="1"/>
</dbReference>
<dbReference type="InterPro" id="IPR003711">
    <property type="entry name" value="CarD-like/TRCF_RID"/>
</dbReference>
<dbReference type="Proteomes" id="UP000264062">
    <property type="component" value="Unassembled WGS sequence"/>
</dbReference>
<dbReference type="EC" id="3.6.4.-" evidence="9"/>
<evidence type="ECO:0000259" key="10">
    <source>
        <dbReference type="PROSITE" id="PS51192"/>
    </source>
</evidence>
<reference evidence="12 13" key="1">
    <citation type="journal article" date="2018" name="Nat. Biotechnol.">
        <title>A standardized bacterial taxonomy based on genome phylogeny substantially revises the tree of life.</title>
        <authorList>
            <person name="Parks D.H."/>
            <person name="Chuvochina M."/>
            <person name="Waite D.W."/>
            <person name="Rinke C."/>
            <person name="Skarshewski A."/>
            <person name="Chaumeil P.A."/>
            <person name="Hugenholtz P."/>
        </authorList>
    </citation>
    <scope>NUCLEOTIDE SEQUENCE [LARGE SCALE GENOMIC DNA]</scope>
    <source>
        <strain evidence="12">UBA9956</strain>
    </source>
</reference>
<evidence type="ECO:0000256" key="3">
    <source>
        <dbReference type="ARBA" id="ARBA00022763"/>
    </source>
</evidence>
<dbReference type="PANTHER" id="PTHR47964:SF1">
    <property type="entry name" value="ATP-DEPENDENT DNA HELICASE HOMOLOG RECG, CHLOROPLASTIC"/>
    <property type="match status" value="1"/>
</dbReference>
<comment type="caution">
    <text evidence="12">The sequence shown here is derived from an EMBL/GenBank/DDBJ whole genome shotgun (WGS) entry which is preliminary data.</text>
</comment>
<keyword evidence="5" id="KW-0347">Helicase</keyword>
<dbReference type="Pfam" id="PF02559">
    <property type="entry name" value="CarD_TRCF_RID"/>
    <property type="match status" value="1"/>
</dbReference>
<dbReference type="InterPro" id="IPR047112">
    <property type="entry name" value="RecG/Mfd"/>
</dbReference>
<dbReference type="CDD" id="cd17991">
    <property type="entry name" value="DEXHc_TRCF"/>
    <property type="match status" value="1"/>
</dbReference>
<dbReference type="SMART" id="SM00982">
    <property type="entry name" value="TRCF"/>
    <property type="match status" value="1"/>
</dbReference>
<dbReference type="InterPro" id="IPR037235">
    <property type="entry name" value="TRCF-like_C_D7"/>
</dbReference>
<evidence type="ECO:0000256" key="1">
    <source>
        <dbReference type="ARBA" id="ARBA00022490"/>
    </source>
</evidence>
<keyword evidence="1 9" id="KW-0963">Cytoplasm</keyword>
<dbReference type="Pfam" id="PF00271">
    <property type="entry name" value="Helicase_C"/>
    <property type="match status" value="1"/>
</dbReference>
<dbReference type="PANTHER" id="PTHR47964">
    <property type="entry name" value="ATP-DEPENDENT DNA HELICASE HOMOLOG RECG, CHLOROPLASTIC"/>
    <property type="match status" value="1"/>
</dbReference>
<keyword evidence="8 9" id="KW-0234">DNA repair</keyword>
<evidence type="ECO:0000256" key="6">
    <source>
        <dbReference type="ARBA" id="ARBA00022840"/>
    </source>
</evidence>
<dbReference type="GO" id="GO:0005524">
    <property type="term" value="F:ATP binding"/>
    <property type="evidence" value="ECO:0007669"/>
    <property type="project" value="UniProtKB-UniRule"/>
</dbReference>
<name>A0A350H8H2_UNCW3</name>
<dbReference type="PROSITE" id="PS51194">
    <property type="entry name" value="HELICASE_CTER"/>
    <property type="match status" value="1"/>
</dbReference>
<dbReference type="NCBIfam" id="TIGR00580">
    <property type="entry name" value="mfd"/>
    <property type="match status" value="1"/>
</dbReference>
<dbReference type="Pfam" id="PF03461">
    <property type="entry name" value="TRCF"/>
    <property type="match status" value="1"/>
</dbReference>
<dbReference type="Gene3D" id="3.40.50.300">
    <property type="entry name" value="P-loop containing nucleotide triphosphate hydrolases"/>
    <property type="match status" value="2"/>
</dbReference>
<evidence type="ECO:0000259" key="11">
    <source>
        <dbReference type="PROSITE" id="PS51194"/>
    </source>
</evidence>
<dbReference type="InterPro" id="IPR041471">
    <property type="entry name" value="UvrB_inter"/>
</dbReference>
<dbReference type="InterPro" id="IPR004576">
    <property type="entry name" value="Mfd"/>
</dbReference>
<dbReference type="SUPFAM" id="SSF143517">
    <property type="entry name" value="TRCF domain-like"/>
    <property type="match status" value="1"/>
</dbReference>
<evidence type="ECO:0000256" key="9">
    <source>
        <dbReference type="HAMAP-Rule" id="MF_00969"/>
    </source>
</evidence>
<comment type="similarity">
    <text evidence="9">In the C-terminal section; belongs to the helicase family. RecG subfamily.</text>
</comment>
<dbReference type="InterPro" id="IPR036101">
    <property type="entry name" value="CarD-like/TRCF_RID_sf"/>
</dbReference>
<evidence type="ECO:0000313" key="13">
    <source>
        <dbReference type="Proteomes" id="UP000264062"/>
    </source>
</evidence>
<dbReference type="GO" id="GO:0003684">
    <property type="term" value="F:damaged DNA binding"/>
    <property type="evidence" value="ECO:0007669"/>
    <property type="project" value="InterPro"/>
</dbReference>
<dbReference type="Gene3D" id="3.90.1150.50">
    <property type="entry name" value="Transcription-repair-coupling factor, D7 domain"/>
    <property type="match status" value="1"/>
</dbReference>
<evidence type="ECO:0000256" key="7">
    <source>
        <dbReference type="ARBA" id="ARBA00023125"/>
    </source>
</evidence>
<sequence length="989" mass="114868">MSRFKDLIQIGRYIPLEKSVRGVYPFIFKYRESLKEKQIIIEESFDSASLLMENMELFSEGDYVLIDSSSEYAVYMAVYAYIMKKSIVTDEGFYELLFPKSNKIEESGLFLKRGMKIDIEDIMERLGDFGFERVDNVYERSEFALRGFILDIYGIIGPCIRIEMNDDLIEDIRSISTQTQESLRNEESLFIPMKIDEVSMKNSFKDIFKEYALYDIAQINHESSVDFDINEDLKPLSLQSGSISSYLSENYPDYKIKIFCANDYEEERIKKITSFEAEYFRGNIVSGFSLPKQREVFINDFEIFSRKRYSHFHEVPLSPIALEELESLNMGDVIVHQTYGVGRFAGIERVTYGERYTDCIKIFYENNDKLYVPIDQIRLIDKYIGSKEQEPKLSSLTRNSFEKQKEKVRESLKKIAGELLRLYAEREVVLGYKFDSDDERQIEMEEMFEHEETYDQLKAIEDVKRDMMSSRPMDRLISGEVGYGKTEVAARAAFKAHLCGKQVAFLVPTTILAQQHYETLKERLKYFPIKIEVLSRFVKEKDKQSVKKRIREGDVDIVIGTHALFSNDIEFFDLGLYIIDEEHRFGVKQKEKIKEIKKSIDVLAMSATPIPRTLEMAMTGIKDISNIMTPPAGRKAIKTFVVKWSEDTIKSSILKEISRQGQVYFLHNRIETLKSIEEKLKEYLKDVRIVSVHAKMHSSEIESKMHDFRERKYDMLLSTAIIESGIDNPNVNTMIINRADMFGLAELHQLRGRIGRSQREAFCYLIVPEKEQITDGAKKRLSAFKSYSSLGAGINLAIKDIEMRGAGKILGTQQHGFIGNVGYSLYFKILNEAIDEVKGVKKVSLIEPTINLPGSTFVPDSFNLTKSGKMGLYRDISQINKTENVEKEREKFKDRYGKMPEEISNIFKLQDIKIRCKELLVGKIEMFRKNLYIEFMMGREPNLDEMRQILSKIEEPVEFKHQPSFTIIIKDIEKQNMYDYTLTLLKSLS</sequence>
<accession>A0A350H8H2</accession>
<dbReference type="Pfam" id="PF17757">
    <property type="entry name" value="UvrB_inter"/>
    <property type="match status" value="1"/>
</dbReference>
<keyword evidence="7 9" id="KW-0238">DNA-binding</keyword>
<dbReference type="GO" id="GO:0000716">
    <property type="term" value="P:transcription-coupled nucleotide-excision repair, DNA damage recognition"/>
    <property type="evidence" value="ECO:0007669"/>
    <property type="project" value="UniProtKB-UniRule"/>
</dbReference>
<evidence type="ECO:0000256" key="8">
    <source>
        <dbReference type="ARBA" id="ARBA00023204"/>
    </source>
</evidence>
<feature type="domain" description="Helicase ATP-binding" evidence="10">
    <location>
        <begin position="466"/>
        <end position="627"/>
    </location>
</feature>
<gene>
    <name evidence="9 12" type="primary">mfd</name>
    <name evidence="12" type="ORF">DCW38_01480</name>
</gene>
<dbReference type="SUPFAM" id="SSF141259">
    <property type="entry name" value="CarD-like"/>
    <property type="match status" value="1"/>
</dbReference>
<dbReference type="InterPro" id="IPR011545">
    <property type="entry name" value="DEAD/DEAH_box_helicase_dom"/>
</dbReference>
<dbReference type="Gene3D" id="3.30.2060.10">
    <property type="entry name" value="Penicillin-binding protein 1b domain"/>
    <property type="match status" value="1"/>
</dbReference>
<keyword evidence="2 9" id="KW-0547">Nucleotide-binding</keyword>
<evidence type="ECO:0000256" key="2">
    <source>
        <dbReference type="ARBA" id="ARBA00022741"/>
    </source>
</evidence>
<dbReference type="GO" id="GO:0005737">
    <property type="term" value="C:cytoplasm"/>
    <property type="evidence" value="ECO:0007669"/>
    <property type="project" value="UniProtKB-SubCell"/>
</dbReference>
<dbReference type="SUPFAM" id="SSF52540">
    <property type="entry name" value="P-loop containing nucleoside triphosphate hydrolases"/>
    <property type="match status" value="3"/>
</dbReference>
<evidence type="ECO:0000256" key="5">
    <source>
        <dbReference type="ARBA" id="ARBA00022806"/>
    </source>
</evidence>
<dbReference type="SMART" id="SM00487">
    <property type="entry name" value="DEXDc"/>
    <property type="match status" value="1"/>
</dbReference>
<organism evidence="12 13">
    <name type="scientific">candidate division WOR-3 bacterium</name>
    <dbReference type="NCBI Taxonomy" id="2052148"/>
    <lineage>
        <taxon>Bacteria</taxon>
        <taxon>Bacteria division WOR-3</taxon>
    </lineage>
</organism>